<protein>
    <submittedName>
        <fullName evidence="2">Uncharacterized protein</fullName>
    </submittedName>
</protein>
<name>A0A6V7RHJ2_9BACL</name>
<feature type="transmembrane region" description="Helical" evidence="1">
    <location>
        <begin position="9"/>
        <end position="27"/>
    </location>
</feature>
<reference evidence="2 3" key="1">
    <citation type="submission" date="2020-07" db="EMBL/GenBank/DDBJ databases">
        <authorList>
            <person name="Criscuolo A."/>
        </authorList>
    </citation>
    <scope>NUCLEOTIDE SEQUENCE [LARGE SCALE GENOMIC DNA]</scope>
    <source>
        <strain evidence="3">CIP 111030</strain>
    </source>
</reference>
<comment type="caution">
    <text evidence="2">The sequence shown here is derived from an EMBL/GenBank/DDBJ whole genome shotgun (WGS) entry which is preliminary data.</text>
</comment>
<keyword evidence="1" id="KW-1133">Transmembrane helix</keyword>
<evidence type="ECO:0000313" key="3">
    <source>
        <dbReference type="Proteomes" id="UP000521032"/>
    </source>
</evidence>
<dbReference type="Proteomes" id="UP000521032">
    <property type="component" value="Unassembled WGS sequence"/>
</dbReference>
<evidence type="ECO:0000256" key="1">
    <source>
        <dbReference type="SAM" id="Phobius"/>
    </source>
</evidence>
<keyword evidence="1" id="KW-0472">Membrane</keyword>
<accession>A0A6V7RHJ2</accession>
<dbReference type="EMBL" id="CAJEWE010000010">
    <property type="protein sequence ID" value="CAD2077265.1"/>
    <property type="molecule type" value="Genomic_DNA"/>
</dbReference>
<evidence type="ECO:0000313" key="2">
    <source>
        <dbReference type="EMBL" id="CAD2077265.1"/>
    </source>
</evidence>
<organism evidence="2 3">
    <name type="scientific">Phocicoccus schoeneichii</name>
    <dbReference type="NCBI Taxonomy" id="1812261"/>
    <lineage>
        <taxon>Bacteria</taxon>
        <taxon>Bacillati</taxon>
        <taxon>Bacillota</taxon>
        <taxon>Bacilli</taxon>
        <taxon>Bacillales</taxon>
        <taxon>Salinicoccaceae</taxon>
        <taxon>Phocicoccus</taxon>
    </lineage>
</organism>
<dbReference type="AlphaFoldDB" id="A0A6V7RHJ2"/>
<gene>
    <name evidence="2" type="ORF">JEOSCH030_01261</name>
</gene>
<keyword evidence="3" id="KW-1185">Reference proteome</keyword>
<sequence>MDKRHQKAVFLFILAFAITWGIIYWLIFA</sequence>
<proteinExistence type="predicted"/>
<keyword evidence="1" id="KW-0812">Transmembrane</keyword>